<dbReference type="Gene3D" id="2.60.40.3100">
    <property type="entry name" value="Arylsulphate sulphotransferase monomer, N-terminal domain"/>
    <property type="match status" value="1"/>
</dbReference>
<protein>
    <submittedName>
        <fullName evidence="2">Arylsulfotransferase</fullName>
    </submittedName>
</protein>
<dbReference type="Pfam" id="PF05935">
    <property type="entry name" value="Arylsulfotrans"/>
    <property type="match status" value="1"/>
</dbReference>
<comment type="caution">
    <text evidence="2">The sequence shown here is derived from an EMBL/GenBank/DDBJ whole genome shotgun (WGS) entry which is preliminary data.</text>
</comment>
<reference evidence="2 3" key="1">
    <citation type="journal article" date="2011" name="J. Bacteriol.">
        <title>Genome sequence of 'Pedosphaera parvula' Ellin514, an aerobic Verrucomicrobial isolate from pasture soil.</title>
        <authorList>
            <person name="Kant R."/>
            <person name="van Passel M.W."/>
            <person name="Sangwan P."/>
            <person name="Palva A."/>
            <person name="Lucas S."/>
            <person name="Copeland A."/>
            <person name="Lapidus A."/>
            <person name="Glavina Del Rio T."/>
            <person name="Dalin E."/>
            <person name="Tice H."/>
            <person name="Bruce D."/>
            <person name="Goodwin L."/>
            <person name="Pitluck S."/>
            <person name="Chertkov O."/>
            <person name="Larimer F.W."/>
            <person name="Land M.L."/>
            <person name="Hauser L."/>
            <person name="Brettin T.S."/>
            <person name="Detter J.C."/>
            <person name="Han S."/>
            <person name="de Vos W.M."/>
            <person name="Janssen P.H."/>
            <person name="Smidt H."/>
        </authorList>
    </citation>
    <scope>NUCLEOTIDE SEQUENCE [LARGE SCALE GENOMIC DNA]</scope>
    <source>
        <strain evidence="2 3">Ellin514</strain>
    </source>
</reference>
<sequence precursor="true">MPLCVWSAILTVSTSLQALTIVSPPSFTSAVNAPLAGTLQLTTDQPSRISVSVNEGTNTWTKNFYDYSTVHSMPLLGFKANRTNVITVTVKDRLGNEATAANPLTFITAPLPSDFPTINLLQSNPEKMEPGYTLFRPVNNNDSKGYLTIVNSAAEVVWYSGATSSLDVRQLSNGDLWVPLLTSINEINMLGQTVKTWTLPAGKPYNHESYLTDHGTILYLSDATRVVTSFPTSATITNALTKTTNVWHQPVIELWATNAALANIWQPIDILDPRRISYLTFSSPASAYGVDWMHANAITEDPRDNSLIVSLRHQNAVVKFSRATGQLKWILGTHDNWGPEFQPYLLTPVGEPFEWQYGQHATKITPQGTLLLFDDGNFRGSPFATPPLPDSQNYSRAVEYQIDEERMEVSQVWEYGASPATPIYSVSRGDTEWMNQSGNVLITYADTAYVNNLPCSQYSTNAHMARIQEVTHDAVPEVVFDFAVFDYGNTSSTYKGYACYRANRIRDLYPTKPVTDLSVQYVNSQAQLRFSGDEARLYYISTSTDLVNWTTLGTANSDGEGNFTYLHEQSPDDPFHYYRVLTQ</sequence>
<dbReference type="STRING" id="320771.Cflav_PD2045"/>
<dbReference type="InterPro" id="IPR053143">
    <property type="entry name" value="Arylsulfate_ST"/>
</dbReference>
<dbReference type="OrthoDB" id="264813at2"/>
<feature type="chain" id="PRO_5002895068" evidence="1">
    <location>
        <begin position="19"/>
        <end position="583"/>
    </location>
</feature>
<dbReference type="AlphaFoldDB" id="B9XMF4"/>
<keyword evidence="3" id="KW-1185">Reference proteome</keyword>
<dbReference type="InterPro" id="IPR010262">
    <property type="entry name" value="Arylsulfotransferase_bact"/>
</dbReference>
<dbReference type="PANTHER" id="PTHR35340">
    <property type="entry name" value="PQQ ENZYME REPEAT PROTEIN-RELATED"/>
    <property type="match status" value="1"/>
</dbReference>
<proteinExistence type="predicted"/>
<dbReference type="RefSeq" id="WP_007416993.1">
    <property type="nucleotide sequence ID" value="NZ_ABOX02000034.1"/>
</dbReference>
<name>B9XMF4_PEDPL</name>
<keyword evidence="2" id="KW-0808">Transferase</keyword>
<feature type="signal peptide" evidence="1">
    <location>
        <begin position="1"/>
        <end position="18"/>
    </location>
</feature>
<gene>
    <name evidence="2" type="ORF">Cflav_PD2045</name>
</gene>
<evidence type="ECO:0000313" key="2">
    <source>
        <dbReference type="EMBL" id="EEF58996.1"/>
    </source>
</evidence>
<keyword evidence="1" id="KW-0732">Signal</keyword>
<dbReference type="EMBL" id="ABOX02000034">
    <property type="protein sequence ID" value="EEF58996.1"/>
    <property type="molecule type" value="Genomic_DNA"/>
</dbReference>
<dbReference type="GO" id="GO:0004062">
    <property type="term" value="F:aryl sulfotransferase activity"/>
    <property type="evidence" value="ECO:0007669"/>
    <property type="project" value="InterPro"/>
</dbReference>
<dbReference type="Proteomes" id="UP000003688">
    <property type="component" value="Unassembled WGS sequence"/>
</dbReference>
<dbReference type="PANTHER" id="PTHR35340:SF10">
    <property type="entry name" value="CYTOPLASMIC PROTEIN"/>
    <property type="match status" value="1"/>
</dbReference>
<accession>B9XMF4</accession>
<organism evidence="2 3">
    <name type="scientific">Pedosphaera parvula (strain Ellin514)</name>
    <dbReference type="NCBI Taxonomy" id="320771"/>
    <lineage>
        <taxon>Bacteria</taxon>
        <taxon>Pseudomonadati</taxon>
        <taxon>Verrucomicrobiota</taxon>
        <taxon>Pedosphaerae</taxon>
        <taxon>Pedosphaerales</taxon>
        <taxon>Pedosphaeraceae</taxon>
        <taxon>Pedosphaera</taxon>
    </lineage>
</organism>
<evidence type="ECO:0000313" key="3">
    <source>
        <dbReference type="Proteomes" id="UP000003688"/>
    </source>
</evidence>
<dbReference type="InterPro" id="IPR038477">
    <property type="entry name" value="ASST_N_sf"/>
</dbReference>
<evidence type="ECO:0000256" key="1">
    <source>
        <dbReference type="SAM" id="SignalP"/>
    </source>
</evidence>